<feature type="transmembrane region" description="Helical" evidence="5">
    <location>
        <begin position="269"/>
        <end position="292"/>
    </location>
</feature>
<protein>
    <recommendedName>
        <fullName evidence="6">G-protein coupled receptors family 1 profile domain-containing protein</fullName>
    </recommendedName>
</protein>
<organism evidence="8 9">
    <name type="scientific">Adineta ricciae</name>
    <name type="common">Rotifer</name>
    <dbReference type="NCBI Taxonomy" id="249248"/>
    <lineage>
        <taxon>Eukaryota</taxon>
        <taxon>Metazoa</taxon>
        <taxon>Spiralia</taxon>
        <taxon>Gnathifera</taxon>
        <taxon>Rotifera</taxon>
        <taxon>Eurotatoria</taxon>
        <taxon>Bdelloidea</taxon>
        <taxon>Adinetida</taxon>
        <taxon>Adinetidae</taxon>
        <taxon>Adineta</taxon>
    </lineage>
</organism>
<feature type="transmembrane region" description="Helical" evidence="5">
    <location>
        <begin position="133"/>
        <end position="155"/>
    </location>
</feature>
<feature type="transmembrane region" description="Helical" evidence="5">
    <location>
        <begin position="183"/>
        <end position="206"/>
    </location>
</feature>
<dbReference type="OrthoDB" id="10006176at2759"/>
<keyword evidence="3 5" id="KW-1133">Transmembrane helix</keyword>
<dbReference type="PROSITE" id="PS50262">
    <property type="entry name" value="G_PROTEIN_RECEP_F1_2"/>
    <property type="match status" value="1"/>
</dbReference>
<evidence type="ECO:0000259" key="6">
    <source>
        <dbReference type="PROSITE" id="PS50262"/>
    </source>
</evidence>
<dbReference type="Proteomes" id="UP000663852">
    <property type="component" value="Unassembled WGS sequence"/>
</dbReference>
<dbReference type="InterPro" id="IPR052954">
    <property type="entry name" value="GPCR-Ligand_Int"/>
</dbReference>
<evidence type="ECO:0000313" key="8">
    <source>
        <dbReference type="EMBL" id="CAF1589589.1"/>
    </source>
</evidence>
<keyword evidence="2 5" id="KW-0812">Transmembrane</keyword>
<feature type="transmembrane region" description="Helical" evidence="5">
    <location>
        <begin position="227"/>
        <end position="249"/>
    </location>
</feature>
<dbReference type="SUPFAM" id="SSF81321">
    <property type="entry name" value="Family A G protein-coupled receptor-like"/>
    <property type="match status" value="1"/>
</dbReference>
<evidence type="ECO:0000256" key="5">
    <source>
        <dbReference type="SAM" id="Phobius"/>
    </source>
</evidence>
<dbReference type="GO" id="GO:0004930">
    <property type="term" value="F:G protein-coupled receptor activity"/>
    <property type="evidence" value="ECO:0007669"/>
    <property type="project" value="InterPro"/>
</dbReference>
<dbReference type="Pfam" id="PF00001">
    <property type="entry name" value="7tm_1"/>
    <property type="match status" value="1"/>
</dbReference>
<dbReference type="GO" id="GO:0016020">
    <property type="term" value="C:membrane"/>
    <property type="evidence" value="ECO:0007669"/>
    <property type="project" value="UniProtKB-SubCell"/>
</dbReference>
<dbReference type="InterPro" id="IPR017452">
    <property type="entry name" value="GPCR_Rhodpsn_7TM"/>
</dbReference>
<feature type="transmembrane region" description="Helical" evidence="5">
    <location>
        <begin position="95"/>
        <end position="113"/>
    </location>
</feature>
<evidence type="ECO:0000256" key="2">
    <source>
        <dbReference type="ARBA" id="ARBA00022692"/>
    </source>
</evidence>
<feature type="domain" description="G-protein coupled receptors family 1 profile" evidence="6">
    <location>
        <begin position="31"/>
        <end position="289"/>
    </location>
</feature>
<dbReference type="PANTHER" id="PTHR46641:SF25">
    <property type="entry name" value="CNMAMIDE RECEPTOR-RELATED"/>
    <property type="match status" value="1"/>
</dbReference>
<gene>
    <name evidence="7" type="ORF">EDS130_LOCUS30198</name>
    <name evidence="8" type="ORF">XAT740_LOCUS46408</name>
</gene>
<feature type="transmembrane region" description="Helical" evidence="5">
    <location>
        <begin position="16"/>
        <end position="40"/>
    </location>
</feature>
<evidence type="ECO:0000256" key="1">
    <source>
        <dbReference type="ARBA" id="ARBA00004370"/>
    </source>
</evidence>
<dbReference type="Gene3D" id="1.20.1070.10">
    <property type="entry name" value="Rhodopsin 7-helix transmembrane proteins"/>
    <property type="match status" value="1"/>
</dbReference>
<evidence type="ECO:0000256" key="3">
    <source>
        <dbReference type="ARBA" id="ARBA00022989"/>
    </source>
</evidence>
<accession>A0A815ZYH1</accession>
<dbReference type="EMBL" id="CAJNOJ010000209">
    <property type="protein sequence ID" value="CAF1293103.1"/>
    <property type="molecule type" value="Genomic_DNA"/>
</dbReference>
<dbReference type="InterPro" id="IPR000276">
    <property type="entry name" value="GPCR_Rhodpsn"/>
</dbReference>
<keyword evidence="9" id="KW-1185">Reference proteome</keyword>
<dbReference type="PANTHER" id="PTHR46641">
    <property type="entry name" value="FMRFAMIDE RECEPTOR-RELATED"/>
    <property type="match status" value="1"/>
</dbReference>
<reference evidence="8" key="1">
    <citation type="submission" date="2021-02" db="EMBL/GenBank/DDBJ databases">
        <authorList>
            <person name="Nowell W R."/>
        </authorList>
    </citation>
    <scope>NUCLEOTIDE SEQUENCE</scope>
</reference>
<name>A0A815ZYH1_ADIRI</name>
<evidence type="ECO:0000313" key="9">
    <source>
        <dbReference type="Proteomes" id="UP000663828"/>
    </source>
</evidence>
<sequence>MSNPLISSLTLVISQIYVYMGTIITIAGIVGGVINVIIFLSLRIYRESSSAFYLTVVSVVNVGQLLTGLLSRVLINAVGVDWTETSLFYCKFRNYLFQACAIISPMCLCLATIDQFLSTSTCPQCQRWSRPKIACGLSALMILIWCIYGIPYLLYYNLVLKSTGNKFSCVITDTIFNNYYNDFHVPVLMCVIPLIITLVFGCLAYRNVKQHTHQAVPLVRRRHEKQLTVMVLVQTVFNFFATTPCFVVLTFASHTTLTQDPLIAVEVRLAIAVSTCFYYLYYAIPFYIYICVSDRFRKQVHYVFFGIYRNLWRKLTQNEVAPMNDVQNITVEPIGRNTLQYNIFFVGEILDLDDNIPVENCTSVGVPSYTGPNDTIDYDAGLNIAMQLVPSAFDHQ</sequence>
<keyword evidence="4 5" id="KW-0472">Membrane</keyword>
<proteinExistence type="predicted"/>
<evidence type="ECO:0000256" key="4">
    <source>
        <dbReference type="ARBA" id="ARBA00023136"/>
    </source>
</evidence>
<comment type="subcellular location">
    <subcellularLocation>
        <location evidence="1">Membrane</location>
    </subcellularLocation>
</comment>
<dbReference type="Proteomes" id="UP000663828">
    <property type="component" value="Unassembled WGS sequence"/>
</dbReference>
<feature type="transmembrane region" description="Helical" evidence="5">
    <location>
        <begin position="52"/>
        <end position="75"/>
    </location>
</feature>
<dbReference type="AlphaFoldDB" id="A0A815ZYH1"/>
<evidence type="ECO:0000313" key="7">
    <source>
        <dbReference type="EMBL" id="CAF1293103.1"/>
    </source>
</evidence>
<dbReference type="EMBL" id="CAJNOR010006227">
    <property type="protein sequence ID" value="CAF1589589.1"/>
    <property type="molecule type" value="Genomic_DNA"/>
</dbReference>
<comment type="caution">
    <text evidence="8">The sequence shown here is derived from an EMBL/GenBank/DDBJ whole genome shotgun (WGS) entry which is preliminary data.</text>
</comment>